<dbReference type="Proteomes" id="UP000235371">
    <property type="component" value="Unassembled WGS sequence"/>
</dbReference>
<dbReference type="RefSeq" id="XP_024743236.1">
    <property type="nucleotide sequence ID" value="XM_024873127.1"/>
</dbReference>
<dbReference type="InParanoid" id="A0A2J6TTH6"/>
<evidence type="ECO:0000313" key="2">
    <source>
        <dbReference type="EMBL" id="PMD66332.1"/>
    </source>
</evidence>
<sequence>YTALSYVWGDANDTNFISVDRQHQLQVTKNLECALRYLRDGRRVLRVWEDGVCINQHDDEEKGKQIQQMGRVHEIAHHTVIFLGERDEASEAVLTKMLSCYQKRVLYPKPDEGINVLRQILGHPWFYRIWILQELV</sequence>
<dbReference type="Pfam" id="PF06985">
    <property type="entry name" value="HET"/>
    <property type="match status" value="1"/>
</dbReference>
<dbReference type="AlphaFoldDB" id="A0A2J6TTH6"/>
<dbReference type="OrthoDB" id="3556528at2759"/>
<dbReference type="InterPro" id="IPR052895">
    <property type="entry name" value="HetReg/Transcr_Mod"/>
</dbReference>
<dbReference type="InterPro" id="IPR010730">
    <property type="entry name" value="HET"/>
</dbReference>
<organism evidence="2 3">
    <name type="scientific">Hyaloscypha bicolor E</name>
    <dbReference type="NCBI Taxonomy" id="1095630"/>
    <lineage>
        <taxon>Eukaryota</taxon>
        <taxon>Fungi</taxon>
        <taxon>Dikarya</taxon>
        <taxon>Ascomycota</taxon>
        <taxon>Pezizomycotina</taxon>
        <taxon>Leotiomycetes</taxon>
        <taxon>Helotiales</taxon>
        <taxon>Hyaloscyphaceae</taxon>
        <taxon>Hyaloscypha</taxon>
        <taxon>Hyaloscypha bicolor</taxon>
    </lineage>
</organism>
<dbReference type="STRING" id="1095630.A0A2J6TTH6"/>
<reference evidence="2 3" key="1">
    <citation type="submission" date="2016-04" db="EMBL/GenBank/DDBJ databases">
        <title>A degradative enzymes factory behind the ericoid mycorrhizal symbiosis.</title>
        <authorList>
            <consortium name="DOE Joint Genome Institute"/>
            <person name="Martino E."/>
            <person name="Morin E."/>
            <person name="Grelet G."/>
            <person name="Kuo A."/>
            <person name="Kohler A."/>
            <person name="Daghino S."/>
            <person name="Barry K."/>
            <person name="Choi C."/>
            <person name="Cichocki N."/>
            <person name="Clum A."/>
            <person name="Copeland A."/>
            <person name="Hainaut M."/>
            <person name="Haridas S."/>
            <person name="Labutti K."/>
            <person name="Lindquist E."/>
            <person name="Lipzen A."/>
            <person name="Khouja H.-R."/>
            <person name="Murat C."/>
            <person name="Ohm R."/>
            <person name="Olson A."/>
            <person name="Spatafora J."/>
            <person name="Veneault-Fourrey C."/>
            <person name="Henrissat B."/>
            <person name="Grigoriev I."/>
            <person name="Martin F."/>
            <person name="Perotto S."/>
        </authorList>
    </citation>
    <scope>NUCLEOTIDE SEQUENCE [LARGE SCALE GENOMIC DNA]</scope>
    <source>
        <strain evidence="2 3">E</strain>
    </source>
</reference>
<dbReference type="PANTHER" id="PTHR24148">
    <property type="entry name" value="ANKYRIN REPEAT DOMAIN-CONTAINING PROTEIN 39 HOMOLOG-RELATED"/>
    <property type="match status" value="1"/>
</dbReference>
<gene>
    <name evidence="2" type="ORF">K444DRAFT_486839</name>
</gene>
<dbReference type="EMBL" id="KZ613745">
    <property type="protein sequence ID" value="PMD66332.1"/>
    <property type="molecule type" value="Genomic_DNA"/>
</dbReference>
<feature type="non-terminal residue" evidence="2">
    <location>
        <position position="136"/>
    </location>
</feature>
<keyword evidence="3" id="KW-1185">Reference proteome</keyword>
<protein>
    <submittedName>
        <fullName evidence="2">Heterokaryon incompatibility</fullName>
    </submittedName>
</protein>
<evidence type="ECO:0000313" key="3">
    <source>
        <dbReference type="Proteomes" id="UP000235371"/>
    </source>
</evidence>
<dbReference type="PANTHER" id="PTHR24148:SF73">
    <property type="entry name" value="HET DOMAIN PROTEIN (AFU_ORTHOLOGUE AFUA_8G01020)"/>
    <property type="match status" value="1"/>
</dbReference>
<feature type="domain" description="Heterokaryon incompatibility" evidence="1">
    <location>
        <begin position="1"/>
        <end position="134"/>
    </location>
</feature>
<dbReference type="GeneID" id="36581207"/>
<accession>A0A2J6TTH6</accession>
<name>A0A2J6TTH6_9HELO</name>
<feature type="non-terminal residue" evidence="2">
    <location>
        <position position="1"/>
    </location>
</feature>
<evidence type="ECO:0000259" key="1">
    <source>
        <dbReference type="Pfam" id="PF06985"/>
    </source>
</evidence>
<proteinExistence type="predicted"/>